<dbReference type="EMBL" id="MW288166">
    <property type="protein sequence ID" value="QPL15292.1"/>
    <property type="molecule type" value="Viral_cRNA"/>
</dbReference>
<evidence type="ECO:0000313" key="3">
    <source>
        <dbReference type="Proteomes" id="UP000829906"/>
    </source>
</evidence>
<feature type="compositionally biased region" description="Basic residues" evidence="1">
    <location>
        <begin position="1"/>
        <end position="10"/>
    </location>
</feature>
<dbReference type="GeneID" id="80539581"/>
<keyword evidence="3" id="KW-1185">Reference proteome</keyword>
<dbReference type="Proteomes" id="UP000829906">
    <property type="component" value="Segment"/>
</dbReference>
<sequence length="382" mass="41705">MTNHKKHNASKQKPCTSKGRSGDEAAGGVDPAEESYDTVQADNSNTVLTDQALATYAQVDDAVRGQTITTPEEGAKLNTRLALTLDPLFKTQGTPIFNDDTAAEVQDVLDREGDILLNFDPAEIAIGCGDEDNLYHPEDSASFHNETYVPQSLALMNKNLEIILGQVLKVDKIDQVTAKINESLMILGELTATNTTVLKRMEALERSNQELRNSVLKMGDLLKSLNLKGSQPIDLPSSKSCCVDKCPPTLPEEGTLKDKVIAAMSNQILNDIKLDHSYDAIIRSICYAQNEGELTKLLTPYLGGARMTSADLDTFLKADYTSKLDVNAMLSYLERKFARAAKITSTAIKTSCDEACPALTSQRRLGAIPKRGGYWDKMAPVE</sequence>
<dbReference type="KEGG" id="vg:80539581"/>
<accession>A0AAE7PBJ8</accession>
<feature type="region of interest" description="Disordered" evidence="1">
    <location>
        <begin position="1"/>
        <end position="38"/>
    </location>
</feature>
<protein>
    <submittedName>
        <fullName evidence="2">Uncharacterized protein</fullName>
    </submittedName>
</protein>
<reference evidence="2" key="1">
    <citation type="journal article" date="2019" name="PLoS Pathog.">
        <title>Re-assessing the diversity of negative strand RNA viruses in insects.</title>
        <authorList>
            <person name="Kafer S."/>
            <person name="Paraskevopoulou S."/>
            <person name="Zirkel F."/>
            <person name="Wieseke N."/>
            <person name="Donath A."/>
            <person name="Petersen M."/>
            <person name="Jones T.C."/>
            <person name="Liu S."/>
            <person name="Zhou X."/>
            <person name="Middendorf M."/>
            <person name="Junglen S."/>
            <person name="Misof B."/>
            <person name="Drosten C."/>
        </authorList>
    </citation>
    <scope>NUCLEOTIDE SEQUENCE</scope>
    <source>
        <strain evidence="2">OKIAV98</strain>
    </source>
</reference>
<evidence type="ECO:0000313" key="2">
    <source>
        <dbReference type="EMBL" id="QPL15292.1"/>
    </source>
</evidence>
<proteinExistence type="predicted"/>
<dbReference type="RefSeq" id="YP_010800921.1">
    <property type="nucleotide sequence ID" value="NC_076919.1"/>
</dbReference>
<name>A0AAE7PBJ8_9MONO</name>
<reference evidence="2" key="2">
    <citation type="submission" date="2020-11" db="EMBL/GenBank/DDBJ databases">
        <authorList>
            <person name="Kafer S."/>
            <person name="Paraskevopoulou S."/>
            <person name="Zirkel F."/>
            <person name="Wieseke N."/>
            <person name="Donath A."/>
            <person name="Petersen M."/>
            <person name="Jones T.C."/>
            <person name="Liu S."/>
            <person name="Zhou X."/>
            <person name="Middendorf M."/>
            <person name="Junglen S."/>
            <person name="Misof B."/>
            <person name="Drosten C."/>
        </authorList>
    </citation>
    <scope>NUCLEOTIDE SEQUENCE</scope>
    <source>
        <strain evidence="2">OKIAV98</strain>
    </source>
</reference>
<organism evidence="2 3">
    <name type="scientific">Hymenopteran arli-related virus OKIAV98</name>
    <dbReference type="NCBI Taxonomy" id="2792565"/>
    <lineage>
        <taxon>Viruses</taxon>
        <taxon>Riboviria</taxon>
        <taxon>Orthornavirae</taxon>
        <taxon>Negarnaviricota</taxon>
        <taxon>Haploviricotina</taxon>
        <taxon>Monjiviricetes</taxon>
        <taxon>Mononegavirales</taxon>
        <taxon>Lispiviridae</taxon>
        <taxon>Synelinevirus</taxon>
        <taxon>Synelinevirus bonnense</taxon>
    </lineage>
</organism>
<evidence type="ECO:0000256" key="1">
    <source>
        <dbReference type="SAM" id="MobiDB-lite"/>
    </source>
</evidence>